<dbReference type="AlphaFoldDB" id="A0A140DUI1"/>
<dbReference type="SUPFAM" id="SSF75420">
    <property type="entry name" value="YhbC-like, N-terminal domain"/>
    <property type="match status" value="1"/>
</dbReference>
<dbReference type="HAMAP" id="MF_01077">
    <property type="entry name" value="RimP"/>
    <property type="match status" value="1"/>
</dbReference>
<dbReference type="Proteomes" id="UP000069771">
    <property type="component" value="Chromosome"/>
</dbReference>
<feature type="domain" description="Ribosome maturation factor RimP C-terminal" evidence="5">
    <location>
        <begin position="83"/>
        <end position="150"/>
    </location>
</feature>
<evidence type="ECO:0000256" key="3">
    <source>
        <dbReference type="HAMAP-Rule" id="MF_01077"/>
    </source>
</evidence>
<evidence type="ECO:0000313" key="9">
    <source>
        <dbReference type="Proteomes" id="UP000186758"/>
    </source>
</evidence>
<dbReference type="GO" id="GO:0000028">
    <property type="term" value="P:ribosomal small subunit assembly"/>
    <property type="evidence" value="ECO:0007669"/>
    <property type="project" value="TreeGrafter"/>
</dbReference>
<evidence type="ECO:0000256" key="2">
    <source>
        <dbReference type="ARBA" id="ARBA00022517"/>
    </source>
</evidence>
<comment type="subcellular location">
    <subcellularLocation>
        <location evidence="3">Cytoplasm</location>
    </subcellularLocation>
</comment>
<dbReference type="EMBL" id="MPJZ01000052">
    <property type="protein sequence ID" value="OLU45183.1"/>
    <property type="molecule type" value="Genomic_DNA"/>
</dbReference>
<dbReference type="SUPFAM" id="SSF74942">
    <property type="entry name" value="YhbC-like, C-terminal domain"/>
    <property type="match status" value="1"/>
</dbReference>
<feature type="domain" description="Ribosome maturation factor RimP N-terminal" evidence="4">
    <location>
        <begin position="8"/>
        <end position="80"/>
    </location>
</feature>
<dbReference type="Gene3D" id="3.30.300.70">
    <property type="entry name" value="RimP-like superfamily, N-terminal"/>
    <property type="match status" value="1"/>
</dbReference>
<gene>
    <name evidence="3" type="primary">rimP</name>
    <name evidence="6" type="ORF">AALO17_11740</name>
    <name evidence="7" type="ORF">BO223_05705</name>
</gene>
<dbReference type="PANTHER" id="PTHR33867">
    <property type="entry name" value="RIBOSOME MATURATION FACTOR RIMP"/>
    <property type="match status" value="1"/>
</dbReference>
<reference evidence="6 8" key="1">
    <citation type="journal article" date="2016" name="Gut Pathog.">
        <title>Whole genome sequencing of "Faecalibaculum rodentium" ALO17, isolated from C57BL/6J laboratory mouse feces.</title>
        <authorList>
            <person name="Lim S."/>
            <person name="Chang D.H."/>
            <person name="Ahn S."/>
            <person name="Kim B.C."/>
        </authorList>
    </citation>
    <scope>NUCLEOTIDE SEQUENCE [LARGE SCALE GENOMIC DNA]</scope>
    <source>
        <strain evidence="6 8">Alo17</strain>
    </source>
</reference>
<dbReference type="InterPro" id="IPR035956">
    <property type="entry name" value="RimP_N_sf"/>
</dbReference>
<organism evidence="6 8">
    <name type="scientific">Faecalibaculum rodentium</name>
    <dbReference type="NCBI Taxonomy" id="1702221"/>
    <lineage>
        <taxon>Bacteria</taxon>
        <taxon>Bacillati</taxon>
        <taxon>Bacillota</taxon>
        <taxon>Erysipelotrichia</taxon>
        <taxon>Erysipelotrichales</taxon>
        <taxon>Erysipelotrichaceae</taxon>
        <taxon>Faecalibaculum</taxon>
    </lineage>
</organism>
<dbReference type="Pfam" id="PF02576">
    <property type="entry name" value="RimP_N"/>
    <property type="match status" value="1"/>
</dbReference>
<dbReference type="STRING" id="1702221.AALO17_11740"/>
<dbReference type="RefSeq" id="WP_067556503.1">
    <property type="nucleotide sequence ID" value="NZ_CAJTBG010000057.1"/>
</dbReference>
<dbReference type="GO" id="GO:0005829">
    <property type="term" value="C:cytosol"/>
    <property type="evidence" value="ECO:0007669"/>
    <property type="project" value="TreeGrafter"/>
</dbReference>
<dbReference type="KEGG" id="fro:AALO17_11740"/>
<dbReference type="Gene3D" id="2.30.30.180">
    <property type="entry name" value="Ribosome maturation factor RimP, C-terminal domain"/>
    <property type="match status" value="1"/>
</dbReference>
<dbReference type="EMBL" id="CP011391">
    <property type="protein sequence ID" value="AMK54308.1"/>
    <property type="molecule type" value="Genomic_DNA"/>
</dbReference>
<evidence type="ECO:0000313" key="8">
    <source>
        <dbReference type="Proteomes" id="UP000069771"/>
    </source>
</evidence>
<dbReference type="InterPro" id="IPR028998">
    <property type="entry name" value="RimP_C"/>
</dbReference>
<comment type="similarity">
    <text evidence="3">Belongs to the RimP family.</text>
</comment>
<name>A0A140DUI1_9FIRM</name>
<reference evidence="7 9" key="2">
    <citation type="submission" date="2016-11" db="EMBL/GenBank/DDBJ databases">
        <title>Description of two novel members of the family Erysipelotrichaceae: Ileibacterium lipovorans gen. nov., sp. nov. and Dubosiella newyorkensis, gen. nov., sp. nov.</title>
        <authorList>
            <person name="Cox L.M."/>
            <person name="Sohn J."/>
            <person name="Tyrrell K.L."/>
            <person name="Citron D.M."/>
            <person name="Lawson P.A."/>
            <person name="Patel N.B."/>
            <person name="Iizumi T."/>
            <person name="Perez-Perez G.I."/>
            <person name="Goldstein E.J."/>
            <person name="Blaser M.J."/>
        </authorList>
    </citation>
    <scope>NUCLEOTIDE SEQUENCE [LARGE SCALE GENOMIC DNA]</scope>
    <source>
        <strain evidence="7 9">NYU-BL-K8</strain>
    </source>
</reference>
<dbReference type="InterPro" id="IPR036847">
    <property type="entry name" value="RimP_C_sf"/>
</dbReference>
<dbReference type="PATRIC" id="fig|1702221.3.peg.1133"/>
<keyword evidence="2 3" id="KW-0690">Ribosome biogenesis</keyword>
<comment type="function">
    <text evidence="3">Required for maturation of 30S ribosomal subunits.</text>
</comment>
<dbReference type="GeneID" id="78477920"/>
<sequence length="152" mass="17314">MKELQKWIEPVLKEHGCRLYEIQWLTNQKPPILQIAAEKEDGTMDLDTCAVCSDAISALLDEKDWNDQEYMLEVCSPGAERELKTEQDLQNALGQYVYVKLREPKQGLADVRGDLAALEPESVTVHYKDKGRPKKLVVDRDNISLIMTAVKI</sequence>
<dbReference type="OrthoDB" id="9805006at2"/>
<evidence type="ECO:0000256" key="1">
    <source>
        <dbReference type="ARBA" id="ARBA00022490"/>
    </source>
</evidence>
<dbReference type="InterPro" id="IPR028989">
    <property type="entry name" value="RimP_N"/>
</dbReference>
<protein>
    <recommendedName>
        <fullName evidence="3">Ribosome maturation factor RimP</fullName>
    </recommendedName>
</protein>
<evidence type="ECO:0000313" key="7">
    <source>
        <dbReference type="EMBL" id="OLU45183.1"/>
    </source>
</evidence>
<dbReference type="Pfam" id="PF17384">
    <property type="entry name" value="DUF150_C"/>
    <property type="match status" value="1"/>
</dbReference>
<dbReference type="PANTHER" id="PTHR33867:SF1">
    <property type="entry name" value="RIBOSOME MATURATION FACTOR RIMP"/>
    <property type="match status" value="1"/>
</dbReference>
<dbReference type="GO" id="GO:0006412">
    <property type="term" value="P:translation"/>
    <property type="evidence" value="ECO:0007669"/>
    <property type="project" value="TreeGrafter"/>
</dbReference>
<dbReference type="InterPro" id="IPR003728">
    <property type="entry name" value="Ribosome_maturation_RimP"/>
</dbReference>
<evidence type="ECO:0000259" key="5">
    <source>
        <dbReference type="Pfam" id="PF17384"/>
    </source>
</evidence>
<evidence type="ECO:0000313" key="6">
    <source>
        <dbReference type="EMBL" id="AMK54308.1"/>
    </source>
</evidence>
<keyword evidence="1 3" id="KW-0963">Cytoplasm</keyword>
<proteinExistence type="inferred from homology"/>
<dbReference type="CDD" id="cd01734">
    <property type="entry name" value="YlxS_C"/>
    <property type="match status" value="1"/>
</dbReference>
<accession>A0A140DUI1</accession>
<evidence type="ECO:0000259" key="4">
    <source>
        <dbReference type="Pfam" id="PF02576"/>
    </source>
</evidence>
<dbReference type="Proteomes" id="UP000186758">
    <property type="component" value="Unassembled WGS sequence"/>
</dbReference>
<keyword evidence="8" id="KW-1185">Reference proteome</keyword>